<protein>
    <submittedName>
        <fullName evidence="1">Uncharacterized protein</fullName>
    </submittedName>
</protein>
<dbReference type="AlphaFoldDB" id="A0AA89C9M9"/>
<dbReference type="PANTHER" id="PTHR37558:SF1">
    <property type="entry name" value="HTH CENPB-TYPE DOMAIN-CONTAINING PROTEIN"/>
    <property type="match status" value="1"/>
</dbReference>
<keyword evidence="2" id="KW-1185">Reference proteome</keyword>
<organism evidence="1 2">
    <name type="scientific">Pinctada imbricata</name>
    <name type="common">Atlantic pearl-oyster</name>
    <name type="synonym">Pinctada martensii</name>
    <dbReference type="NCBI Taxonomy" id="66713"/>
    <lineage>
        <taxon>Eukaryota</taxon>
        <taxon>Metazoa</taxon>
        <taxon>Spiralia</taxon>
        <taxon>Lophotrochozoa</taxon>
        <taxon>Mollusca</taxon>
        <taxon>Bivalvia</taxon>
        <taxon>Autobranchia</taxon>
        <taxon>Pteriomorphia</taxon>
        <taxon>Pterioida</taxon>
        <taxon>Pterioidea</taxon>
        <taxon>Pteriidae</taxon>
        <taxon>Pinctada</taxon>
    </lineage>
</organism>
<dbReference type="PANTHER" id="PTHR37558">
    <property type="entry name" value="HTH CENPB-TYPE DOMAIN-CONTAINING PROTEIN"/>
    <property type="match status" value="1"/>
</dbReference>
<gene>
    <name evidence="1" type="ORF">FSP39_005752</name>
</gene>
<evidence type="ECO:0000313" key="1">
    <source>
        <dbReference type="EMBL" id="KAK3107040.1"/>
    </source>
</evidence>
<dbReference type="EMBL" id="VSWD01000002">
    <property type="protein sequence ID" value="KAK3107040.1"/>
    <property type="molecule type" value="Genomic_DNA"/>
</dbReference>
<comment type="caution">
    <text evidence="1">The sequence shown here is derived from an EMBL/GenBank/DDBJ whole genome shotgun (WGS) entry which is preliminary data.</text>
</comment>
<dbReference type="Proteomes" id="UP001186944">
    <property type="component" value="Unassembled WGS sequence"/>
</dbReference>
<proteinExistence type="predicted"/>
<name>A0AA89C9M9_PINIB</name>
<evidence type="ECO:0000313" key="2">
    <source>
        <dbReference type="Proteomes" id="UP001186944"/>
    </source>
</evidence>
<sequence length="128" mass="15053">MAERKKQFRFTEQADLQLLKEVVASNPYKDKSKWSEIGETMSSDRFTIDSRRARERTALLLAQHKKKDSENKKKPAVESLEIRFYDTQKTASPNRTYDGVPFSILGKRMLECHHGYDRDLAKKKKRMN</sequence>
<accession>A0AA89C9M9</accession>
<reference evidence="1" key="1">
    <citation type="submission" date="2019-08" db="EMBL/GenBank/DDBJ databases">
        <title>The improved chromosome-level genome for the pearl oyster Pinctada fucata martensii using PacBio sequencing and Hi-C.</title>
        <authorList>
            <person name="Zheng Z."/>
        </authorList>
    </citation>
    <scope>NUCLEOTIDE SEQUENCE</scope>
    <source>
        <strain evidence="1">ZZ-2019</strain>
        <tissue evidence="1">Adductor muscle</tissue>
    </source>
</reference>